<feature type="region of interest" description="Disordered" evidence="6">
    <location>
        <begin position="945"/>
        <end position="967"/>
    </location>
</feature>
<dbReference type="RefSeq" id="WP_233392711.1">
    <property type="nucleotide sequence ID" value="NZ_JAJTWT010000005.1"/>
</dbReference>
<dbReference type="Proteomes" id="UP001201463">
    <property type="component" value="Unassembled WGS sequence"/>
</dbReference>
<evidence type="ECO:0000313" key="9">
    <source>
        <dbReference type="Proteomes" id="UP001201463"/>
    </source>
</evidence>
<dbReference type="CDD" id="cd14014">
    <property type="entry name" value="STKc_PknB_like"/>
    <property type="match status" value="1"/>
</dbReference>
<evidence type="ECO:0000256" key="4">
    <source>
        <dbReference type="ARBA" id="ARBA00022840"/>
    </source>
</evidence>
<dbReference type="InterPro" id="IPR000719">
    <property type="entry name" value="Prot_kinase_dom"/>
</dbReference>
<dbReference type="Gene3D" id="1.10.510.10">
    <property type="entry name" value="Transferase(Phosphotransferase) domain 1"/>
    <property type="match status" value="1"/>
</dbReference>
<evidence type="ECO:0000313" key="8">
    <source>
        <dbReference type="EMBL" id="MCE4538269.1"/>
    </source>
</evidence>
<evidence type="ECO:0000256" key="5">
    <source>
        <dbReference type="PROSITE-ProRule" id="PRU10141"/>
    </source>
</evidence>
<proteinExistence type="predicted"/>
<dbReference type="InterPro" id="IPR011990">
    <property type="entry name" value="TPR-like_helical_dom_sf"/>
</dbReference>
<dbReference type="Gene3D" id="3.30.200.20">
    <property type="entry name" value="Phosphorylase Kinase, domain 1"/>
    <property type="match status" value="1"/>
</dbReference>
<protein>
    <submittedName>
        <fullName evidence="8">Serine/threonine protein kinase</fullName>
    </submittedName>
</protein>
<reference evidence="8 9" key="1">
    <citation type="submission" date="2021-12" db="EMBL/GenBank/DDBJ databases">
        <title>Genome seq of p7.</title>
        <authorList>
            <person name="Seo T."/>
        </authorList>
    </citation>
    <scope>NUCLEOTIDE SEQUENCE [LARGE SCALE GENOMIC DNA]</scope>
    <source>
        <strain evidence="8 9">P7</strain>
    </source>
</reference>
<comment type="caution">
    <text evidence="8">The sequence shown here is derived from an EMBL/GenBank/DDBJ whole genome shotgun (WGS) entry which is preliminary data.</text>
</comment>
<evidence type="ECO:0000259" key="7">
    <source>
        <dbReference type="PROSITE" id="PS50011"/>
    </source>
</evidence>
<dbReference type="GO" id="GO:0004674">
    <property type="term" value="F:protein serine/threonine kinase activity"/>
    <property type="evidence" value="ECO:0007669"/>
    <property type="project" value="UniProtKB-KW"/>
</dbReference>
<dbReference type="SUPFAM" id="SSF56112">
    <property type="entry name" value="Protein kinase-like (PK-like)"/>
    <property type="match status" value="1"/>
</dbReference>
<feature type="binding site" evidence="5">
    <location>
        <position position="121"/>
    </location>
    <ligand>
        <name>ATP</name>
        <dbReference type="ChEBI" id="CHEBI:30616"/>
    </ligand>
</feature>
<dbReference type="PROSITE" id="PS00108">
    <property type="entry name" value="PROTEIN_KINASE_ST"/>
    <property type="match status" value="1"/>
</dbReference>
<keyword evidence="2 5" id="KW-0547">Nucleotide-binding</keyword>
<name>A0ABS8XBF3_9BURK</name>
<feature type="domain" description="Protein kinase" evidence="7">
    <location>
        <begin position="90"/>
        <end position="369"/>
    </location>
</feature>
<dbReference type="InterPro" id="IPR017441">
    <property type="entry name" value="Protein_kinase_ATP_BS"/>
</dbReference>
<dbReference type="EMBL" id="JAJTWT010000005">
    <property type="protein sequence ID" value="MCE4538269.1"/>
    <property type="molecule type" value="Genomic_DNA"/>
</dbReference>
<keyword evidence="3 8" id="KW-0418">Kinase</keyword>
<evidence type="ECO:0000256" key="3">
    <source>
        <dbReference type="ARBA" id="ARBA00022777"/>
    </source>
</evidence>
<accession>A0ABS8XBF3</accession>
<organism evidence="8 9">
    <name type="scientific">Pelomonas caseinilytica</name>
    <dbReference type="NCBI Taxonomy" id="2906763"/>
    <lineage>
        <taxon>Bacteria</taxon>
        <taxon>Pseudomonadati</taxon>
        <taxon>Pseudomonadota</taxon>
        <taxon>Betaproteobacteria</taxon>
        <taxon>Burkholderiales</taxon>
        <taxon>Sphaerotilaceae</taxon>
        <taxon>Roseateles</taxon>
    </lineage>
</organism>
<keyword evidence="4 5" id="KW-0067">ATP-binding</keyword>
<keyword evidence="8" id="KW-0723">Serine/threonine-protein kinase</keyword>
<dbReference type="SUPFAM" id="SSF48452">
    <property type="entry name" value="TPR-like"/>
    <property type="match status" value="2"/>
</dbReference>
<dbReference type="InterPro" id="IPR011009">
    <property type="entry name" value="Kinase-like_dom_sf"/>
</dbReference>
<keyword evidence="9" id="KW-1185">Reference proteome</keyword>
<gene>
    <name evidence="8" type="ORF">LXT12_13510</name>
</gene>
<dbReference type="Gene3D" id="1.25.40.10">
    <property type="entry name" value="Tetratricopeptide repeat domain"/>
    <property type="match status" value="1"/>
</dbReference>
<dbReference type="PANTHER" id="PTHR43289:SF34">
    <property type="entry name" value="SERINE_THREONINE-PROTEIN KINASE YBDM-RELATED"/>
    <property type="match status" value="1"/>
</dbReference>
<evidence type="ECO:0000256" key="6">
    <source>
        <dbReference type="SAM" id="MobiDB-lite"/>
    </source>
</evidence>
<sequence length="967" mass="104310">MSRLPGLAQHWAIVSRLLDEALALPAEARAAWLDALEGDARQHRETLMALLKTQAGLDTDDFLETLPPGGAAILGASGLEPRAGEQIGPYRLIRELGRGGMALVWLAERNDGVAARRVALKLPRLAWGQAFSERLAREREILAGLEHEHIARLYDAGTDSQGRPFISMQYVEGEPIDAYCRRHALSPAERIGLLLQAMSAVAHAHGRLVVHRDLKPGNVLVDDQRRVTLLDFGVAKLLDDGLAGSTALTQLSGRALTPDYASPEQIRGEPLGTASDVYSLGVLAYELLAGTKPYRLTRGTAAELEEAITTADPPRASDAAATPLLKKALRGDLDAILSRALKKEVADRYPSVDAFAQDLQRHLRGEPVLARPDSRAYRLAKFVGRHRLAVALGSAATLSLLAGGVLTAWQAHQAREQEQRASAEVLRQRATQDLYIETLSRLSVLAAEEPQALTRPGAVTSVLLEKLHALAPSVADRPDARGAQLEAVMVQLNYDHRFKESLAVGQEYLALLKEHGAPPSQVINAFASLGRTLFQLGRLDESEAMRRAGLAWMPDAHDRETELLRMTIAADLGGLLTNRGRREEALSVLTQADQLATKYGGAQHLRYESLMRLGMFYLGFDDTRALQLLRQARVELRANGAADEDTVAQMEWQLGDALLANGLTSEAEAAMQASLASYRRAYGRESRSAVRAFGRSVAVTARLDPARAETLIAEEREALVRQSGALSVQSDGLLRAREFEAAWLSGDVKKSHSFALPDESALKSPAAVRENEALILLAAQAAVQDGRAQAAQRPLELLLTHWPDGHTPKRTRLRMEQVMAEAQLAAGAPADAQRTAQVLATMIETAHGTASPSYRAALSVVALAAAQAGDSKAASQALAVIAPLPRPPFPSAAERADTELRRAEALRLLGRAEEAAAIAREVLPTLRAQDPLSPRLALARRLGALSRSDASPDVSRSTGQDKRGGAT</sequence>
<keyword evidence="1" id="KW-0808">Transferase</keyword>
<dbReference type="Pfam" id="PF13374">
    <property type="entry name" value="TPR_10"/>
    <property type="match status" value="1"/>
</dbReference>
<dbReference type="PROSITE" id="PS00107">
    <property type="entry name" value="PROTEIN_KINASE_ATP"/>
    <property type="match status" value="1"/>
</dbReference>
<dbReference type="PROSITE" id="PS50011">
    <property type="entry name" value="PROTEIN_KINASE_DOM"/>
    <property type="match status" value="1"/>
</dbReference>
<evidence type="ECO:0000256" key="1">
    <source>
        <dbReference type="ARBA" id="ARBA00022679"/>
    </source>
</evidence>
<dbReference type="Pfam" id="PF00069">
    <property type="entry name" value="Pkinase"/>
    <property type="match status" value="1"/>
</dbReference>
<dbReference type="SMART" id="SM00220">
    <property type="entry name" value="S_TKc"/>
    <property type="match status" value="1"/>
</dbReference>
<dbReference type="PANTHER" id="PTHR43289">
    <property type="entry name" value="MITOGEN-ACTIVATED PROTEIN KINASE KINASE KINASE 20-RELATED"/>
    <property type="match status" value="1"/>
</dbReference>
<evidence type="ECO:0000256" key="2">
    <source>
        <dbReference type="ARBA" id="ARBA00022741"/>
    </source>
</evidence>
<dbReference type="InterPro" id="IPR008271">
    <property type="entry name" value="Ser/Thr_kinase_AS"/>
</dbReference>